<dbReference type="GO" id="GO:0003995">
    <property type="term" value="F:acyl-CoA dehydrogenase activity"/>
    <property type="evidence" value="ECO:0007669"/>
    <property type="project" value="TreeGrafter"/>
</dbReference>
<evidence type="ECO:0000256" key="1">
    <source>
        <dbReference type="ARBA" id="ARBA00009347"/>
    </source>
</evidence>
<evidence type="ECO:0000313" key="8">
    <source>
        <dbReference type="EMBL" id="PSR70548.1"/>
    </source>
</evidence>
<dbReference type="PANTHER" id="PTHR42707">
    <property type="entry name" value="ACYL-COA DEHYDROGENASE"/>
    <property type="match status" value="1"/>
</dbReference>
<dbReference type="InterPro" id="IPR041504">
    <property type="entry name" value="AidB_N"/>
</dbReference>
<organism evidence="8 9">
    <name type="scientific">Hermanssonia centrifuga</name>
    <dbReference type="NCBI Taxonomy" id="98765"/>
    <lineage>
        <taxon>Eukaryota</taxon>
        <taxon>Fungi</taxon>
        <taxon>Dikarya</taxon>
        <taxon>Basidiomycota</taxon>
        <taxon>Agaricomycotina</taxon>
        <taxon>Agaricomycetes</taxon>
        <taxon>Polyporales</taxon>
        <taxon>Meruliaceae</taxon>
        <taxon>Hermanssonia</taxon>
    </lineage>
</organism>
<dbReference type="Pfam" id="PF00441">
    <property type="entry name" value="Acyl-CoA_dh_1"/>
    <property type="match status" value="1"/>
</dbReference>
<dbReference type="Gene3D" id="1.20.140.10">
    <property type="entry name" value="Butyryl-CoA Dehydrogenase, subunit A, domain 3"/>
    <property type="match status" value="1"/>
</dbReference>
<evidence type="ECO:0000313" key="9">
    <source>
        <dbReference type="Proteomes" id="UP000186601"/>
    </source>
</evidence>
<reference evidence="8 9" key="1">
    <citation type="submission" date="2018-02" db="EMBL/GenBank/DDBJ databases">
        <title>Genome sequence of the basidiomycete white-rot fungus Phlebia centrifuga.</title>
        <authorList>
            <person name="Granchi Z."/>
            <person name="Peng M."/>
            <person name="de Vries R.P."/>
            <person name="Hilden K."/>
            <person name="Makela M.R."/>
            <person name="Grigoriev I."/>
            <person name="Riley R."/>
        </authorList>
    </citation>
    <scope>NUCLEOTIDE SEQUENCE [LARGE SCALE GENOMIC DNA]</scope>
    <source>
        <strain evidence="8 9">FBCC195</strain>
    </source>
</reference>
<evidence type="ECO:0000259" key="6">
    <source>
        <dbReference type="Pfam" id="PF02770"/>
    </source>
</evidence>
<comment type="similarity">
    <text evidence="1 4">Belongs to the acyl-CoA dehydrogenase family.</text>
</comment>
<keyword evidence="3 4" id="KW-0274">FAD</keyword>
<evidence type="ECO:0000256" key="3">
    <source>
        <dbReference type="ARBA" id="ARBA00022827"/>
    </source>
</evidence>
<dbReference type="STRING" id="98765.A0A2R6NE78"/>
<comment type="caution">
    <text evidence="8">The sequence shown here is derived from an EMBL/GenBank/DDBJ whole genome shotgun (WGS) entry which is preliminary data.</text>
</comment>
<dbReference type="Proteomes" id="UP000186601">
    <property type="component" value="Unassembled WGS sequence"/>
</dbReference>
<name>A0A2R6NE78_9APHY</name>
<accession>A0A2R6NE78</accession>
<keyword evidence="9" id="KW-1185">Reference proteome</keyword>
<dbReference type="SUPFAM" id="SSF47203">
    <property type="entry name" value="Acyl-CoA dehydrogenase C-terminal domain-like"/>
    <property type="match status" value="1"/>
</dbReference>
<dbReference type="InterPro" id="IPR052904">
    <property type="entry name" value="Acyl-CoA_dehydrogenase-like"/>
</dbReference>
<dbReference type="InterPro" id="IPR006091">
    <property type="entry name" value="Acyl-CoA_Oxase/DH_mid-dom"/>
</dbReference>
<dbReference type="OrthoDB" id="10251155at2759"/>
<proteinExistence type="inferred from homology"/>
<comment type="cofactor">
    <cofactor evidence="4">
        <name>FAD</name>
        <dbReference type="ChEBI" id="CHEBI:57692"/>
    </cofactor>
</comment>
<sequence>MRVEEGFQPTPYTEGNPYTTDTVLPSLLKRLLPAAVYSEVYADLESFGTEVLTTLPSLSQKVAEPRLVQYDHWGKRIDDLQTSEGWRGLKAKMQEEGIIGIFYERQYKELSRVYGFAKMFLASGSSHVIFCPLSMTDGSARVLETIGTPAMQEDILPRLISRDPEIAFTAGQWMTERPGGSDVSQTETVATRVSNVTSPYGPVYTINGFKWFSSATDSDVALALARTGPPNSGSRGLSLFLIPLRRPLIRPASAPRPSALSNNIKVHRLKNKVGTKILPTAELSLEGAEAYLLGPINQGVKLIAPVLNITRIHSAIGSVGSLRRCLAVATAYSSVRSIAAGKQLLKDTPLHVAELAKVNVLYRALVHLTFGAVALLGKTECGVASEGEEMRLRMLTPAVKAFASDKASGAMEECMAALGGQGYMEENGFGTVISSCPPPLAQQLAAPLTSLQAALRDVASSYTPPIPSLLPRPALSLFSHVASALYLLEHAIWAVETGEKTASIDVEVFHRWVDEEGLKTAVEDVHRIRVAGDARSRTNSDIVYGTVSTVSLEDQIRAHL</sequence>
<gene>
    <name evidence="8" type="ORF">PHLCEN_2v13587</name>
</gene>
<dbReference type="InterPro" id="IPR009100">
    <property type="entry name" value="AcylCoA_DH/oxidase_NM_dom_sf"/>
</dbReference>
<dbReference type="AlphaFoldDB" id="A0A2R6NE78"/>
<dbReference type="InterPro" id="IPR036250">
    <property type="entry name" value="AcylCo_DH-like_C"/>
</dbReference>
<dbReference type="PANTHER" id="PTHR42707:SF2">
    <property type="entry name" value="ACD11 DEHYDROGENASE"/>
    <property type="match status" value="1"/>
</dbReference>
<evidence type="ECO:0000259" key="5">
    <source>
        <dbReference type="Pfam" id="PF00441"/>
    </source>
</evidence>
<evidence type="ECO:0000259" key="7">
    <source>
        <dbReference type="Pfam" id="PF18158"/>
    </source>
</evidence>
<feature type="domain" description="Adaptive response protein AidB N-terminal" evidence="7">
    <location>
        <begin position="8"/>
        <end position="163"/>
    </location>
</feature>
<dbReference type="Pfam" id="PF18158">
    <property type="entry name" value="AidB_N"/>
    <property type="match status" value="1"/>
</dbReference>
<feature type="domain" description="Acyl-CoA oxidase/dehydrogenase middle" evidence="6">
    <location>
        <begin position="172"/>
        <end position="286"/>
    </location>
</feature>
<dbReference type="Pfam" id="PF02770">
    <property type="entry name" value="Acyl-CoA_dh_M"/>
    <property type="match status" value="1"/>
</dbReference>
<dbReference type="InterPro" id="IPR009075">
    <property type="entry name" value="AcylCo_DH/oxidase_C"/>
</dbReference>
<protein>
    <recommendedName>
        <fullName evidence="10">Acyl-CoA dehydrogenase</fullName>
    </recommendedName>
</protein>
<evidence type="ECO:0000256" key="2">
    <source>
        <dbReference type="ARBA" id="ARBA00022630"/>
    </source>
</evidence>
<dbReference type="EMBL" id="MLYV02001349">
    <property type="protein sequence ID" value="PSR70548.1"/>
    <property type="molecule type" value="Genomic_DNA"/>
</dbReference>
<feature type="domain" description="Acyl-CoA dehydrogenase/oxidase C-terminal" evidence="5">
    <location>
        <begin position="297"/>
        <end position="430"/>
    </location>
</feature>
<keyword evidence="4" id="KW-0560">Oxidoreductase</keyword>
<keyword evidence="2 4" id="KW-0285">Flavoprotein</keyword>
<dbReference type="Gene3D" id="2.40.110.20">
    <property type="match status" value="1"/>
</dbReference>
<dbReference type="Gene3D" id="6.10.250.600">
    <property type="match status" value="1"/>
</dbReference>
<evidence type="ECO:0008006" key="10">
    <source>
        <dbReference type="Google" id="ProtNLM"/>
    </source>
</evidence>
<evidence type="ECO:0000256" key="4">
    <source>
        <dbReference type="RuleBase" id="RU362125"/>
    </source>
</evidence>
<dbReference type="SUPFAM" id="SSF56645">
    <property type="entry name" value="Acyl-CoA dehydrogenase NM domain-like"/>
    <property type="match status" value="1"/>
</dbReference>